<keyword evidence="3" id="KW-1185">Reference proteome</keyword>
<name>A0ABD1VM62_9LAMI</name>
<dbReference type="AlphaFoldDB" id="A0ABD1VM62"/>
<evidence type="ECO:0000256" key="1">
    <source>
        <dbReference type="SAM" id="MobiDB-lite"/>
    </source>
</evidence>
<feature type="region of interest" description="Disordered" evidence="1">
    <location>
        <begin position="123"/>
        <end position="155"/>
    </location>
</feature>
<organism evidence="2 3">
    <name type="scientific">Forsythia ovata</name>
    <dbReference type="NCBI Taxonomy" id="205694"/>
    <lineage>
        <taxon>Eukaryota</taxon>
        <taxon>Viridiplantae</taxon>
        <taxon>Streptophyta</taxon>
        <taxon>Embryophyta</taxon>
        <taxon>Tracheophyta</taxon>
        <taxon>Spermatophyta</taxon>
        <taxon>Magnoliopsida</taxon>
        <taxon>eudicotyledons</taxon>
        <taxon>Gunneridae</taxon>
        <taxon>Pentapetalae</taxon>
        <taxon>asterids</taxon>
        <taxon>lamiids</taxon>
        <taxon>Lamiales</taxon>
        <taxon>Oleaceae</taxon>
        <taxon>Forsythieae</taxon>
        <taxon>Forsythia</taxon>
    </lineage>
</organism>
<sequence>MQKEKIIFLFSFKRQVNGISLAKAAHFSFSFISPLVQTTLLVVTRERQSKNFLNPKEDSDLEEIWETALGEIVVMAEPPLKWTAVCILGLSSLPKIGLAGLASKKIPPVVKKKSSDNDQKRTFAGLSLKGGEKDQDVPTVPFDMRQTVLVPSASP</sequence>
<gene>
    <name evidence="2" type="ORF">Fot_19817</name>
</gene>
<protein>
    <submittedName>
        <fullName evidence="2">Uncharacterized protein</fullName>
    </submittedName>
</protein>
<accession>A0ABD1VM62</accession>
<reference evidence="3" key="1">
    <citation type="submission" date="2024-07" db="EMBL/GenBank/DDBJ databases">
        <title>Two chromosome-level genome assemblies of Korean endemic species Abeliophyllum distichum and Forsythia ovata (Oleaceae).</title>
        <authorList>
            <person name="Jang H."/>
        </authorList>
    </citation>
    <scope>NUCLEOTIDE SEQUENCE [LARGE SCALE GENOMIC DNA]</scope>
</reference>
<dbReference type="EMBL" id="JBFOLJ010000005">
    <property type="protein sequence ID" value="KAL2538426.1"/>
    <property type="molecule type" value="Genomic_DNA"/>
</dbReference>
<evidence type="ECO:0000313" key="2">
    <source>
        <dbReference type="EMBL" id="KAL2538426.1"/>
    </source>
</evidence>
<dbReference type="Proteomes" id="UP001604277">
    <property type="component" value="Unassembled WGS sequence"/>
</dbReference>
<evidence type="ECO:0000313" key="3">
    <source>
        <dbReference type="Proteomes" id="UP001604277"/>
    </source>
</evidence>
<proteinExistence type="predicted"/>
<comment type="caution">
    <text evidence="2">The sequence shown here is derived from an EMBL/GenBank/DDBJ whole genome shotgun (WGS) entry which is preliminary data.</text>
</comment>